<feature type="region of interest" description="Disordered" evidence="1">
    <location>
        <begin position="122"/>
        <end position="151"/>
    </location>
</feature>
<dbReference type="OrthoDB" id="432734at2759"/>
<dbReference type="Proteomes" id="UP000649617">
    <property type="component" value="Unassembled WGS sequence"/>
</dbReference>
<keyword evidence="3" id="KW-1185">Reference proteome</keyword>
<name>A0A812URD3_SYMPI</name>
<comment type="caution">
    <text evidence="2">The sequence shown here is derived from an EMBL/GenBank/DDBJ whole genome shotgun (WGS) entry which is preliminary data.</text>
</comment>
<dbReference type="EMBL" id="CAJNIZ010038980">
    <property type="protein sequence ID" value="CAE7585529.1"/>
    <property type="molecule type" value="Genomic_DNA"/>
</dbReference>
<sequence length="151" mass="16694">MEDLRREAEEHATMMEDQVAELDARVDTLGSELQDMVQTQDARLQVDSVGERALRLALRAQRAANTQDFSEDVREMREELTEMSEDLTSLWQRVRSSELGLDSMAEAVSRICEELSHLKARRAGPGCVTQPTASGSPASLGRGEASRDGSD</sequence>
<protein>
    <submittedName>
        <fullName evidence="2">Uncharacterized protein</fullName>
    </submittedName>
</protein>
<dbReference type="AlphaFoldDB" id="A0A812URD3"/>
<evidence type="ECO:0000313" key="3">
    <source>
        <dbReference type="Proteomes" id="UP000649617"/>
    </source>
</evidence>
<gene>
    <name evidence="2" type="ORF">SPIL2461_LOCUS15643</name>
</gene>
<organism evidence="2 3">
    <name type="scientific">Symbiodinium pilosum</name>
    <name type="common">Dinoflagellate</name>
    <dbReference type="NCBI Taxonomy" id="2952"/>
    <lineage>
        <taxon>Eukaryota</taxon>
        <taxon>Sar</taxon>
        <taxon>Alveolata</taxon>
        <taxon>Dinophyceae</taxon>
        <taxon>Suessiales</taxon>
        <taxon>Symbiodiniaceae</taxon>
        <taxon>Symbiodinium</taxon>
    </lineage>
</organism>
<reference evidence="2" key="1">
    <citation type="submission" date="2021-02" db="EMBL/GenBank/DDBJ databases">
        <authorList>
            <person name="Dougan E. K."/>
            <person name="Rhodes N."/>
            <person name="Thang M."/>
            <person name="Chan C."/>
        </authorList>
    </citation>
    <scope>NUCLEOTIDE SEQUENCE</scope>
</reference>
<accession>A0A812URD3</accession>
<evidence type="ECO:0000256" key="1">
    <source>
        <dbReference type="SAM" id="MobiDB-lite"/>
    </source>
</evidence>
<evidence type="ECO:0000313" key="2">
    <source>
        <dbReference type="EMBL" id="CAE7585529.1"/>
    </source>
</evidence>
<proteinExistence type="predicted"/>